<dbReference type="SUPFAM" id="SSF50952">
    <property type="entry name" value="Soluble quinoprotein glucose dehydrogenase"/>
    <property type="match status" value="1"/>
</dbReference>
<feature type="repeat" description="WD" evidence="3">
    <location>
        <begin position="91"/>
        <end position="123"/>
    </location>
</feature>
<dbReference type="InterPro" id="IPR015943">
    <property type="entry name" value="WD40/YVTN_repeat-like_dom_sf"/>
</dbReference>
<gene>
    <name evidence="5" type="ORF">GCM10010507_60620</name>
</gene>
<name>A0A918U0L4_STRCJ</name>
<dbReference type="PRINTS" id="PR00320">
    <property type="entry name" value="GPROTEINBRPT"/>
</dbReference>
<dbReference type="PANTHER" id="PTHR19879:SF9">
    <property type="entry name" value="TRANSCRIPTION INITIATION FACTOR TFIID SUBUNIT 5"/>
    <property type="match status" value="1"/>
</dbReference>
<dbReference type="InterPro" id="IPR019775">
    <property type="entry name" value="WD40_repeat_CS"/>
</dbReference>
<dbReference type="PROSITE" id="PS00678">
    <property type="entry name" value="WD_REPEATS_1"/>
    <property type="match status" value="2"/>
</dbReference>
<dbReference type="Gene3D" id="2.130.10.10">
    <property type="entry name" value="YVTN repeat-like/Quinoprotein amine dehydrogenase"/>
    <property type="match status" value="3"/>
</dbReference>
<reference evidence="5" key="2">
    <citation type="submission" date="2020-09" db="EMBL/GenBank/DDBJ databases">
        <authorList>
            <person name="Sun Q."/>
            <person name="Ohkuma M."/>
        </authorList>
    </citation>
    <scope>NUCLEOTIDE SEQUENCE</scope>
    <source>
        <strain evidence="5">JCM 4633</strain>
    </source>
</reference>
<dbReference type="InterPro" id="IPR036322">
    <property type="entry name" value="WD40_repeat_dom_sf"/>
</dbReference>
<dbReference type="SMART" id="SM00320">
    <property type="entry name" value="WD40"/>
    <property type="match status" value="8"/>
</dbReference>
<proteinExistence type="predicted"/>
<reference evidence="5" key="1">
    <citation type="journal article" date="2014" name="Int. J. Syst. Evol. Microbiol.">
        <title>Complete genome sequence of Corynebacterium casei LMG S-19264T (=DSM 44701T), isolated from a smear-ripened cheese.</title>
        <authorList>
            <consortium name="US DOE Joint Genome Institute (JGI-PGF)"/>
            <person name="Walter F."/>
            <person name="Albersmeier A."/>
            <person name="Kalinowski J."/>
            <person name="Ruckert C."/>
        </authorList>
    </citation>
    <scope>NUCLEOTIDE SEQUENCE</scope>
    <source>
        <strain evidence="5">JCM 4633</strain>
    </source>
</reference>
<dbReference type="EMBL" id="BMVB01000039">
    <property type="protein sequence ID" value="GHC73291.1"/>
    <property type="molecule type" value="Genomic_DNA"/>
</dbReference>
<dbReference type="CDD" id="cd00200">
    <property type="entry name" value="WD40"/>
    <property type="match status" value="1"/>
</dbReference>
<feature type="repeat" description="WD" evidence="3">
    <location>
        <begin position="124"/>
        <end position="165"/>
    </location>
</feature>
<dbReference type="PANTHER" id="PTHR19879">
    <property type="entry name" value="TRANSCRIPTION INITIATION FACTOR TFIID"/>
    <property type="match status" value="1"/>
</dbReference>
<evidence type="ECO:0008006" key="7">
    <source>
        <dbReference type="Google" id="ProtNLM"/>
    </source>
</evidence>
<dbReference type="PROSITE" id="PS50294">
    <property type="entry name" value="WD_REPEATS_REGION"/>
    <property type="match status" value="4"/>
</dbReference>
<evidence type="ECO:0000313" key="6">
    <source>
        <dbReference type="Proteomes" id="UP000646244"/>
    </source>
</evidence>
<organism evidence="5 6">
    <name type="scientific">Streptomyces cinnamoneus</name>
    <name type="common">Streptoverticillium cinnamoneum</name>
    <dbReference type="NCBI Taxonomy" id="53446"/>
    <lineage>
        <taxon>Bacteria</taxon>
        <taxon>Bacillati</taxon>
        <taxon>Actinomycetota</taxon>
        <taxon>Actinomycetes</taxon>
        <taxon>Kitasatosporales</taxon>
        <taxon>Streptomycetaceae</taxon>
        <taxon>Streptomyces</taxon>
        <taxon>Streptomyces cinnamoneus group</taxon>
    </lineage>
</organism>
<protein>
    <recommendedName>
        <fullName evidence="7">Anaphase-promoting complex subunit 4 WD40 domain-containing protein</fullName>
    </recommendedName>
</protein>
<keyword evidence="1 3" id="KW-0853">WD repeat</keyword>
<keyword evidence="2" id="KW-0677">Repeat</keyword>
<feature type="repeat" description="WD" evidence="3">
    <location>
        <begin position="293"/>
        <end position="334"/>
    </location>
</feature>
<dbReference type="Proteomes" id="UP000646244">
    <property type="component" value="Unassembled WGS sequence"/>
</dbReference>
<comment type="caution">
    <text evidence="5">The sequence shown here is derived from an EMBL/GenBank/DDBJ whole genome shotgun (WGS) entry which is preliminary data.</text>
</comment>
<sequence>MASGLSVGATRVCVRLWDTASHETTATLTSERPLNGVSVSPDGHRLATVSVDAPGPGSAEGTAGGAPGAGIWDLDAGRMTMPLSARQTPLAVAFTPDGRMLAIGDADGLVSLWDANGRRQNAALTGHSDAVSALAFSPDGRTLASAGTGGTVRLWNMASRQTEATLTGHTQAVLALAFSPDGRLLATAGEDRTTRLWDTRSHRSKTILSANADATPRTLAISPDGRTLATRSANGQVQLLDMNSHRAIAAFPGQPATTWAVAFSPDGRLLATAGSSGDIRLWDAATHRRTQTLTGHTGVIKTLAFSPDGHTLASGSADRTIRLWDTSSHRTTANLTGHDDTVIALAFPLDSRTLATASLDRTKPPVGARHRRRRRPHLHPQHHPGMARFPARPPTQGALPLTPGSRSAQAHADRLPIPAVRQPSGGIPAPGFMVFSAIGTWSSPLLS</sequence>
<evidence type="ECO:0000313" key="5">
    <source>
        <dbReference type="EMBL" id="GHC73291.1"/>
    </source>
</evidence>
<feature type="compositionally biased region" description="Basic residues" evidence="4">
    <location>
        <begin position="368"/>
        <end position="382"/>
    </location>
</feature>
<feature type="region of interest" description="Disordered" evidence="4">
    <location>
        <begin position="362"/>
        <end position="412"/>
    </location>
</feature>
<dbReference type="InterPro" id="IPR001680">
    <property type="entry name" value="WD40_rpt"/>
</dbReference>
<dbReference type="SUPFAM" id="SSF50978">
    <property type="entry name" value="WD40 repeat-like"/>
    <property type="match status" value="1"/>
</dbReference>
<dbReference type="InterPro" id="IPR020472">
    <property type="entry name" value="WD40_PAC1"/>
</dbReference>
<evidence type="ECO:0000256" key="2">
    <source>
        <dbReference type="ARBA" id="ARBA00022737"/>
    </source>
</evidence>
<evidence type="ECO:0000256" key="3">
    <source>
        <dbReference type="PROSITE-ProRule" id="PRU00221"/>
    </source>
</evidence>
<feature type="repeat" description="WD" evidence="3">
    <location>
        <begin position="251"/>
        <end position="292"/>
    </location>
</feature>
<feature type="repeat" description="WD" evidence="3">
    <location>
        <begin position="166"/>
        <end position="207"/>
    </location>
</feature>
<dbReference type="PROSITE" id="PS50082">
    <property type="entry name" value="WD_REPEATS_2"/>
    <property type="match status" value="5"/>
</dbReference>
<dbReference type="InterPro" id="IPR011041">
    <property type="entry name" value="Quinoprot_gluc/sorb_DH_b-prop"/>
</dbReference>
<dbReference type="AlphaFoldDB" id="A0A918U0L4"/>
<dbReference type="Pfam" id="PF00400">
    <property type="entry name" value="WD40"/>
    <property type="match status" value="6"/>
</dbReference>
<evidence type="ECO:0000256" key="1">
    <source>
        <dbReference type="ARBA" id="ARBA00022574"/>
    </source>
</evidence>
<accession>A0A918U0L4</accession>
<evidence type="ECO:0000256" key="4">
    <source>
        <dbReference type="SAM" id="MobiDB-lite"/>
    </source>
</evidence>